<dbReference type="GO" id="GO:0005525">
    <property type="term" value="F:GTP binding"/>
    <property type="evidence" value="ECO:0007669"/>
    <property type="project" value="UniProtKB-KW"/>
</dbReference>
<keyword evidence="3" id="KW-0378">Hydrolase</keyword>
<keyword evidence="9" id="KW-1185">Reference proteome</keyword>
<comment type="function">
    <text evidence="6">GTPase, binds and hydrolyzes GTP. Involved in intracellular vitamin B12 metabolism, mediates the transport of cobalamin (Cbl) into mitochondria for the final steps of adenosylcobalamin (AdoCbl) synthesis. Functions as a G-protein chaperone that assists AdoCbl cofactor delivery from MMAB to the methylmalonyl-CoA mutase (MMUT). Plays a dual role as both a protectase and a reactivase for MMUT. Protects MMUT from progressive inactivation by oxidation by decreasing the rate of the formation of the oxidized inactive cofactor hydroxocobalamin (OH2Cbl). Additionally acts a reactivase by promoting the replacement of OH2Cbl by the active cofactor AdoCbl, restoring the activity of MMUT in the presence and hydrolysis of GTP.</text>
</comment>
<dbReference type="PANTHER" id="PTHR23408">
    <property type="entry name" value="METHYLMALONYL-COA MUTASE"/>
    <property type="match status" value="1"/>
</dbReference>
<evidence type="ECO:0000256" key="1">
    <source>
        <dbReference type="ARBA" id="ARBA00009625"/>
    </source>
</evidence>
<evidence type="ECO:0000313" key="9">
    <source>
        <dbReference type="Proteomes" id="UP000225706"/>
    </source>
</evidence>
<comment type="similarity">
    <text evidence="1">Belongs to the SIMIBI class G3E GTPase family. ArgK/MeaB subfamily.</text>
</comment>
<evidence type="ECO:0000256" key="4">
    <source>
        <dbReference type="ARBA" id="ARBA00023134"/>
    </source>
</evidence>
<dbReference type="Gene3D" id="1.10.287.130">
    <property type="match status" value="1"/>
</dbReference>
<dbReference type="GO" id="GO:0005737">
    <property type="term" value="C:cytoplasm"/>
    <property type="evidence" value="ECO:0007669"/>
    <property type="project" value="TreeGrafter"/>
</dbReference>
<dbReference type="STRING" id="50429.A0A2B4SVK8"/>
<organism evidence="8 9">
    <name type="scientific">Stylophora pistillata</name>
    <name type="common">Smooth cauliflower coral</name>
    <dbReference type="NCBI Taxonomy" id="50429"/>
    <lineage>
        <taxon>Eukaryota</taxon>
        <taxon>Metazoa</taxon>
        <taxon>Cnidaria</taxon>
        <taxon>Anthozoa</taxon>
        <taxon>Hexacorallia</taxon>
        <taxon>Scleractinia</taxon>
        <taxon>Astrocoeniina</taxon>
        <taxon>Pocilloporidae</taxon>
        <taxon>Stylophora</taxon>
    </lineage>
</organism>
<evidence type="ECO:0000256" key="2">
    <source>
        <dbReference type="ARBA" id="ARBA00022741"/>
    </source>
</evidence>
<dbReference type="NCBIfam" id="TIGR00750">
    <property type="entry name" value="lao"/>
    <property type="match status" value="1"/>
</dbReference>
<dbReference type="AlphaFoldDB" id="A0A2B4SVK8"/>
<comment type="catalytic activity">
    <reaction evidence="5">
        <text>GTP + H2O = GDP + phosphate + H(+)</text>
        <dbReference type="Rhea" id="RHEA:19669"/>
        <dbReference type="ChEBI" id="CHEBI:15377"/>
        <dbReference type="ChEBI" id="CHEBI:15378"/>
        <dbReference type="ChEBI" id="CHEBI:37565"/>
        <dbReference type="ChEBI" id="CHEBI:43474"/>
        <dbReference type="ChEBI" id="CHEBI:58189"/>
    </reaction>
</comment>
<dbReference type="NCBIfam" id="NF006958">
    <property type="entry name" value="PRK09435.1"/>
    <property type="match status" value="1"/>
</dbReference>
<evidence type="ECO:0000256" key="5">
    <source>
        <dbReference type="ARBA" id="ARBA00048548"/>
    </source>
</evidence>
<dbReference type="InterPro" id="IPR027417">
    <property type="entry name" value="P-loop_NTPase"/>
</dbReference>
<accession>A0A2B4SVK8</accession>
<comment type="caution">
    <text evidence="8">The sequence shown here is derived from an EMBL/GenBank/DDBJ whole genome shotgun (WGS) entry which is preliminary data.</text>
</comment>
<dbReference type="InterPro" id="IPR005129">
    <property type="entry name" value="GTPase_ArgK"/>
</dbReference>
<evidence type="ECO:0000256" key="6">
    <source>
        <dbReference type="ARBA" id="ARBA00056794"/>
    </source>
</evidence>
<keyword evidence="2" id="KW-0547">Nucleotide-binding</keyword>
<dbReference type="GO" id="GO:0003924">
    <property type="term" value="F:GTPase activity"/>
    <property type="evidence" value="ECO:0007669"/>
    <property type="project" value="InterPro"/>
</dbReference>
<gene>
    <name evidence="8" type="primary">Mmaa</name>
    <name evidence="8" type="ORF">AWC38_SpisGene1685</name>
</gene>
<dbReference type="SUPFAM" id="SSF52540">
    <property type="entry name" value="P-loop containing nucleoside triphosphate hydrolases"/>
    <property type="match status" value="1"/>
</dbReference>
<sequence length="394" mass="44248">MSRYQIQDGGLDEMSEMSYRVFLSDFTRISAYRYPLWVTFINRNYATNLEVKSTDEGYHIQRLFQGIIQGDRGSLAQAITLVETLHSRKYHQAQKLLARVVKYSKHAPPFSNGQRYSFRIGLSGPPGGGKSTFIETFGTFLTNRKHRVAVLAVDPSSSTTGGSLLGDKTRMTELSRNLNAYIRPSPSSGTLGGVNRSTNEAILLCEAAGYDTILVETVGVGQSEIAVASMVDMFVLLIPPARGDELQGIKKGIVEMADLVLVNKSDGELVIPAQRIQTEYISALKLLRKKSPHWNPPVLRISSRTGDGIEKAWETMQQYYTIMVDNSELEQRRCKQHVVWMWNHIREQIMTRFKSNPEVQREIHNFEKLVADGEVTPGMAADELLKIFSHSSNT</sequence>
<dbReference type="FunFam" id="3.40.50.300:FF:000647">
    <property type="entry name" value="Methylmalonic aciduria type A homolog, mitochondrial"/>
    <property type="match status" value="1"/>
</dbReference>
<keyword evidence="4" id="KW-0342">GTP-binding</keyword>
<dbReference type="OrthoDB" id="1476984at2759"/>
<reference evidence="9" key="1">
    <citation type="journal article" date="2017" name="bioRxiv">
        <title>Comparative analysis of the genomes of Stylophora pistillata and Acropora digitifera provides evidence for extensive differences between species of corals.</title>
        <authorList>
            <person name="Voolstra C.R."/>
            <person name="Li Y."/>
            <person name="Liew Y.J."/>
            <person name="Baumgarten S."/>
            <person name="Zoccola D."/>
            <person name="Flot J.-F."/>
            <person name="Tambutte S."/>
            <person name="Allemand D."/>
            <person name="Aranda M."/>
        </authorList>
    </citation>
    <scope>NUCLEOTIDE SEQUENCE [LARGE SCALE GENOMIC DNA]</scope>
</reference>
<proteinExistence type="inferred from homology"/>
<evidence type="ECO:0000256" key="7">
    <source>
        <dbReference type="ARBA" id="ARBA00062796"/>
    </source>
</evidence>
<comment type="subunit">
    <text evidence="7">Homodimer. Interacts with MMUT (the apoenzyme form); the interaction is GTP dependent.</text>
</comment>
<dbReference type="Proteomes" id="UP000225706">
    <property type="component" value="Unassembled WGS sequence"/>
</dbReference>
<dbReference type="PANTHER" id="PTHR23408:SF3">
    <property type="entry name" value="METHYLMALONIC ACIDURIA TYPE A PROTEIN, MITOCHONDRIAL"/>
    <property type="match status" value="1"/>
</dbReference>
<dbReference type="CDD" id="cd03114">
    <property type="entry name" value="MMAA-like"/>
    <property type="match status" value="1"/>
</dbReference>
<name>A0A2B4SVK8_STYPI</name>
<evidence type="ECO:0000256" key="3">
    <source>
        <dbReference type="ARBA" id="ARBA00022801"/>
    </source>
</evidence>
<dbReference type="Gene3D" id="1.20.5.170">
    <property type="match status" value="1"/>
</dbReference>
<dbReference type="Gene3D" id="3.40.50.300">
    <property type="entry name" value="P-loop containing nucleotide triphosphate hydrolases"/>
    <property type="match status" value="1"/>
</dbReference>
<dbReference type="Pfam" id="PF03308">
    <property type="entry name" value="MeaB"/>
    <property type="match status" value="1"/>
</dbReference>
<dbReference type="EMBL" id="LSMT01000012">
    <property type="protein sequence ID" value="PFX33366.1"/>
    <property type="molecule type" value="Genomic_DNA"/>
</dbReference>
<protein>
    <submittedName>
        <fullName evidence="8">Methylmalonic aciduria type A-like, mitochondrial</fullName>
    </submittedName>
</protein>
<evidence type="ECO:0000313" key="8">
    <source>
        <dbReference type="EMBL" id="PFX33366.1"/>
    </source>
</evidence>